<dbReference type="EMBL" id="JACAZI010000001">
    <property type="protein sequence ID" value="KAF7372300.1"/>
    <property type="molecule type" value="Genomic_DNA"/>
</dbReference>
<protein>
    <submittedName>
        <fullName evidence="1">Uncharacterized protein</fullName>
    </submittedName>
</protein>
<keyword evidence="2" id="KW-1185">Reference proteome</keyword>
<name>A0A8H6Z493_9AGAR</name>
<evidence type="ECO:0000313" key="2">
    <source>
        <dbReference type="Proteomes" id="UP000620124"/>
    </source>
</evidence>
<dbReference type="AlphaFoldDB" id="A0A8H6Z493"/>
<dbReference type="Proteomes" id="UP000620124">
    <property type="component" value="Unassembled WGS sequence"/>
</dbReference>
<comment type="caution">
    <text evidence="1">The sequence shown here is derived from an EMBL/GenBank/DDBJ whole genome shotgun (WGS) entry which is preliminary data.</text>
</comment>
<sequence length="399" mass="44809">MQYRELSRQRGCRFVDDAWTLDMAHVRGLNLLYALGIEHVNENDAPLTAEEREGRANLEKCFFKIIGTPFFYSRRVSELRLTISKYTHVERWPRHEIQNVTVDNVVRRLAAAGIPETVIDDAFLFAQSWVLDVTAPLPNGWTAADVAEILQYSKGYTQLPIPLFERGIDYCMRSPFLPWMHEAENVIQYEMHNWCPPELAGMQREHNSRILKAIQNGRAKPGRDTGLIARYNPFIKLRNNLPPSYIRSKFNPSGPCTATLAPGAVGLLSALTPSTSRAARVQLAPVSTAPSAISGSSSASELEASIYAPANSNTHFQTLLTNANFFEPTSAPVERTHGYREHSGHDVRNGTERYTMFFTANVGTEAQPVLCQLELNIGNLCFWTIFVPNTILHVQDMSQ</sequence>
<gene>
    <name evidence="1" type="ORF">MVEN_00090100</name>
</gene>
<reference evidence="1" key="1">
    <citation type="submission" date="2020-05" db="EMBL/GenBank/DDBJ databases">
        <title>Mycena genomes resolve the evolution of fungal bioluminescence.</title>
        <authorList>
            <person name="Tsai I.J."/>
        </authorList>
    </citation>
    <scope>NUCLEOTIDE SEQUENCE</scope>
    <source>
        <strain evidence="1">CCC161011</strain>
    </source>
</reference>
<proteinExistence type="predicted"/>
<organism evidence="1 2">
    <name type="scientific">Mycena venus</name>
    <dbReference type="NCBI Taxonomy" id="2733690"/>
    <lineage>
        <taxon>Eukaryota</taxon>
        <taxon>Fungi</taxon>
        <taxon>Dikarya</taxon>
        <taxon>Basidiomycota</taxon>
        <taxon>Agaricomycotina</taxon>
        <taxon>Agaricomycetes</taxon>
        <taxon>Agaricomycetidae</taxon>
        <taxon>Agaricales</taxon>
        <taxon>Marasmiineae</taxon>
        <taxon>Mycenaceae</taxon>
        <taxon>Mycena</taxon>
    </lineage>
</organism>
<dbReference type="OrthoDB" id="3064704at2759"/>
<evidence type="ECO:0000313" key="1">
    <source>
        <dbReference type="EMBL" id="KAF7372300.1"/>
    </source>
</evidence>
<accession>A0A8H6Z493</accession>